<organism evidence="1 2">
    <name type="scientific">Chitinophaga polysaccharea</name>
    <dbReference type="NCBI Taxonomy" id="1293035"/>
    <lineage>
        <taxon>Bacteria</taxon>
        <taxon>Pseudomonadati</taxon>
        <taxon>Bacteroidota</taxon>
        <taxon>Chitinophagia</taxon>
        <taxon>Chitinophagales</taxon>
        <taxon>Chitinophagaceae</taxon>
        <taxon>Chitinophaga</taxon>
    </lineage>
</organism>
<dbReference type="EMBL" id="VIWO01000004">
    <property type="protein sequence ID" value="TWF40752.1"/>
    <property type="molecule type" value="Genomic_DNA"/>
</dbReference>
<name>A0A561PRK4_9BACT</name>
<keyword evidence="2" id="KW-1185">Reference proteome</keyword>
<dbReference type="OrthoDB" id="676985at2"/>
<dbReference type="Proteomes" id="UP000320811">
    <property type="component" value="Unassembled WGS sequence"/>
</dbReference>
<proteinExistence type="predicted"/>
<accession>A0A561PRK4</accession>
<sequence>MKKIATLLLASFGLLLLSRCRPDGGALRGYFWTSRQNGGPYYLYINDTLKGTLPAFSRPPECGEAGLEKKTLFILLRSGVHVITVKDRQGNLLLSERYKLYKGKGSLSLSVSMDTPQGSNRHVIYGDCSVEEISF</sequence>
<dbReference type="AlphaFoldDB" id="A0A561PRK4"/>
<gene>
    <name evidence="1" type="ORF">FHW36_104436</name>
</gene>
<evidence type="ECO:0000313" key="2">
    <source>
        <dbReference type="Proteomes" id="UP000320811"/>
    </source>
</evidence>
<protein>
    <recommendedName>
        <fullName evidence="3">DUF2846 domain-containing protein</fullName>
    </recommendedName>
</protein>
<evidence type="ECO:0008006" key="3">
    <source>
        <dbReference type="Google" id="ProtNLM"/>
    </source>
</evidence>
<comment type="caution">
    <text evidence="1">The sequence shown here is derived from an EMBL/GenBank/DDBJ whole genome shotgun (WGS) entry which is preliminary data.</text>
</comment>
<dbReference type="RefSeq" id="WP_145670729.1">
    <property type="nucleotide sequence ID" value="NZ_VIWO01000004.1"/>
</dbReference>
<evidence type="ECO:0000313" key="1">
    <source>
        <dbReference type="EMBL" id="TWF40752.1"/>
    </source>
</evidence>
<reference evidence="1 2" key="1">
    <citation type="submission" date="2019-06" db="EMBL/GenBank/DDBJ databases">
        <title>Sorghum-associated microbial communities from plants grown in Nebraska, USA.</title>
        <authorList>
            <person name="Schachtman D."/>
        </authorList>
    </citation>
    <scope>NUCLEOTIDE SEQUENCE [LARGE SCALE GENOMIC DNA]</scope>
    <source>
        <strain evidence="1 2">1209</strain>
    </source>
</reference>